<dbReference type="EC" id="4.4.1.13" evidence="2"/>
<dbReference type="CDD" id="cd00609">
    <property type="entry name" value="AAT_like"/>
    <property type="match status" value="1"/>
</dbReference>
<evidence type="ECO:0000256" key="1">
    <source>
        <dbReference type="ARBA" id="ARBA00001933"/>
    </source>
</evidence>
<dbReference type="PANTHER" id="PTHR43525">
    <property type="entry name" value="PROTEIN MALY"/>
    <property type="match status" value="1"/>
</dbReference>
<proteinExistence type="inferred from homology"/>
<feature type="domain" description="Aminotransferase class I/classII large" evidence="6">
    <location>
        <begin position="108"/>
        <end position="381"/>
    </location>
</feature>
<protein>
    <recommendedName>
        <fullName evidence="2">cysteine-S-conjugate beta-lyase</fullName>
        <ecNumber evidence="2">4.4.1.13</ecNumber>
    </recommendedName>
</protein>
<keyword evidence="3" id="KW-0663">Pyridoxal phosphate</keyword>
<dbReference type="InterPro" id="IPR004839">
    <property type="entry name" value="Aminotransferase_I/II_large"/>
</dbReference>
<evidence type="ECO:0000313" key="8">
    <source>
        <dbReference type="Proteomes" id="UP000256486"/>
    </source>
</evidence>
<dbReference type="Proteomes" id="UP000256486">
    <property type="component" value="Unassembled WGS sequence"/>
</dbReference>
<gene>
    <name evidence="7" type="ORF">B7R54_02565</name>
</gene>
<dbReference type="InterPro" id="IPR015422">
    <property type="entry name" value="PyrdxlP-dep_Trfase_small"/>
</dbReference>
<comment type="similarity">
    <text evidence="5">Belongs to the class-II pyridoxal-phosphate-dependent aminotransferase family. MalY/PatB cystathionine beta-lyase subfamily.</text>
</comment>
<name>A0A3E0VEY7_9MICO</name>
<dbReference type="GO" id="GO:0030170">
    <property type="term" value="F:pyridoxal phosphate binding"/>
    <property type="evidence" value="ECO:0007669"/>
    <property type="project" value="InterPro"/>
</dbReference>
<dbReference type="InterPro" id="IPR015421">
    <property type="entry name" value="PyrdxlP-dep_Trfase_major"/>
</dbReference>
<reference evidence="7 8" key="1">
    <citation type="submission" date="2017-04" db="EMBL/GenBank/DDBJ databases">
        <title>Comparative genome analysis of Subtercola boreus.</title>
        <authorList>
            <person name="Cho Y.-J."/>
            <person name="Cho A."/>
            <person name="Kim O.-S."/>
            <person name="Lee J.-I."/>
        </authorList>
    </citation>
    <scope>NUCLEOTIDE SEQUENCE [LARGE SCALE GENOMIC DNA]</scope>
    <source>
        <strain evidence="7 8">K300</strain>
    </source>
</reference>
<dbReference type="Gene3D" id="3.90.1150.10">
    <property type="entry name" value="Aspartate Aminotransferase, domain 1"/>
    <property type="match status" value="1"/>
</dbReference>
<organism evidence="7 8">
    <name type="scientific">Subtercola boreus</name>
    <dbReference type="NCBI Taxonomy" id="120213"/>
    <lineage>
        <taxon>Bacteria</taxon>
        <taxon>Bacillati</taxon>
        <taxon>Actinomycetota</taxon>
        <taxon>Actinomycetes</taxon>
        <taxon>Micrococcales</taxon>
        <taxon>Microbacteriaceae</taxon>
        <taxon>Subtercola</taxon>
    </lineage>
</organism>
<sequence length="395" mass="42961">MTLQTSLFTAHPYDDITLETLFDRGGGKWGRYDRDVISACTVETDFPVAGAVQSRIMEMVEAGRTGYANFPKPPLHLFEAWAGFSDRHFGWAPDAALSFCTDYPTNGLSEAMRALLEPGSEVAYTTPGFASVVGIIERAGLVPRQINHALQLDRPAEYMDLDVIEAAFADGVRAFVLINPHHPHGFVASRDHLAAFAALADRYGVRVFADEVFAPSTFPGETFTPFASLDAESARRSVTVTTGSKVWNLRAFPAAILYAADEATAVTLRTPGMDRVMSQASFVGTEALVTALTSTDGWLASFTAYLDRNARFVEEEFPKLLPGIRIARAASGFTVWLDLGEFGVDEPTPYLIEHAKVGMSRGQHFGPEGFRCVRLNIGTPTHVLAEIGSRMAAAL</sequence>
<dbReference type="InterPro" id="IPR051798">
    <property type="entry name" value="Class-II_PLP-Dep_Aminotrans"/>
</dbReference>
<dbReference type="Pfam" id="PF00155">
    <property type="entry name" value="Aminotran_1_2"/>
    <property type="match status" value="1"/>
</dbReference>
<dbReference type="GO" id="GO:0047804">
    <property type="term" value="F:cysteine-S-conjugate beta-lyase activity"/>
    <property type="evidence" value="ECO:0007669"/>
    <property type="project" value="UniProtKB-EC"/>
</dbReference>
<dbReference type="SUPFAM" id="SSF53383">
    <property type="entry name" value="PLP-dependent transferases"/>
    <property type="match status" value="1"/>
</dbReference>
<dbReference type="OrthoDB" id="3224382at2"/>
<dbReference type="RefSeq" id="WP_116413643.1">
    <property type="nucleotide sequence ID" value="NZ_NBWZ01000001.1"/>
</dbReference>
<evidence type="ECO:0000256" key="4">
    <source>
        <dbReference type="ARBA" id="ARBA00023239"/>
    </source>
</evidence>
<comment type="cofactor">
    <cofactor evidence="1">
        <name>pyridoxal 5'-phosphate</name>
        <dbReference type="ChEBI" id="CHEBI:597326"/>
    </cofactor>
</comment>
<dbReference type="EMBL" id="NBWZ01000001">
    <property type="protein sequence ID" value="RFA08229.1"/>
    <property type="molecule type" value="Genomic_DNA"/>
</dbReference>
<evidence type="ECO:0000256" key="5">
    <source>
        <dbReference type="ARBA" id="ARBA00037974"/>
    </source>
</evidence>
<dbReference type="InterPro" id="IPR015424">
    <property type="entry name" value="PyrdxlP-dep_Trfase"/>
</dbReference>
<accession>A0A3E0VEY7</accession>
<evidence type="ECO:0000256" key="3">
    <source>
        <dbReference type="ARBA" id="ARBA00022898"/>
    </source>
</evidence>
<dbReference type="AlphaFoldDB" id="A0A3E0VEY7"/>
<evidence type="ECO:0000313" key="7">
    <source>
        <dbReference type="EMBL" id="RFA08229.1"/>
    </source>
</evidence>
<evidence type="ECO:0000259" key="6">
    <source>
        <dbReference type="Pfam" id="PF00155"/>
    </source>
</evidence>
<evidence type="ECO:0000256" key="2">
    <source>
        <dbReference type="ARBA" id="ARBA00012224"/>
    </source>
</evidence>
<keyword evidence="4" id="KW-0456">Lyase</keyword>
<comment type="caution">
    <text evidence="7">The sequence shown here is derived from an EMBL/GenBank/DDBJ whole genome shotgun (WGS) entry which is preliminary data.</text>
</comment>
<keyword evidence="8" id="KW-1185">Reference proteome</keyword>
<dbReference type="PANTHER" id="PTHR43525:SF2">
    <property type="entry name" value="CYSTATHIONINE BETA-LYASE-RELATED"/>
    <property type="match status" value="1"/>
</dbReference>
<dbReference type="Gene3D" id="3.40.640.10">
    <property type="entry name" value="Type I PLP-dependent aspartate aminotransferase-like (Major domain)"/>
    <property type="match status" value="1"/>
</dbReference>